<dbReference type="PANTHER" id="PTHR31340:SF3">
    <property type="entry name" value="MITOCHONDRIAL GENOME MAINTENANCE EXONUCLEASE 1"/>
    <property type="match status" value="1"/>
</dbReference>
<dbReference type="GO" id="GO:0005739">
    <property type="term" value="C:mitochondrion"/>
    <property type="evidence" value="ECO:0007669"/>
    <property type="project" value="UniProtKB-SubCell"/>
</dbReference>
<organism evidence="2 3">
    <name type="scientific">Lasius platythorax</name>
    <dbReference type="NCBI Taxonomy" id="488582"/>
    <lineage>
        <taxon>Eukaryota</taxon>
        <taxon>Metazoa</taxon>
        <taxon>Ecdysozoa</taxon>
        <taxon>Arthropoda</taxon>
        <taxon>Hexapoda</taxon>
        <taxon>Insecta</taxon>
        <taxon>Pterygota</taxon>
        <taxon>Neoptera</taxon>
        <taxon>Endopterygota</taxon>
        <taxon>Hymenoptera</taxon>
        <taxon>Apocrita</taxon>
        <taxon>Aculeata</taxon>
        <taxon>Formicoidea</taxon>
        <taxon>Formicidae</taxon>
        <taxon>Formicinae</taxon>
        <taxon>Lasius</taxon>
        <taxon>Lasius</taxon>
    </lineage>
</organism>
<evidence type="ECO:0000256" key="1">
    <source>
        <dbReference type="HAMAP-Rule" id="MF_03030"/>
    </source>
</evidence>
<protein>
    <recommendedName>
        <fullName evidence="1">Mitochondrial genome maintenance exonuclease 1</fullName>
        <ecNumber evidence="1">3.1.-.-</ecNumber>
    </recommendedName>
</protein>
<dbReference type="GO" id="GO:0008297">
    <property type="term" value="F:single-stranded DNA exodeoxyribonuclease activity"/>
    <property type="evidence" value="ECO:0007669"/>
    <property type="project" value="UniProtKB-UniRule"/>
</dbReference>
<feature type="active site" evidence="1">
    <location>
        <position position="365"/>
    </location>
</feature>
<gene>
    <name evidence="2" type="ORF">LPLAT_LOCUS2082</name>
</gene>
<feature type="active site" evidence="1">
    <location>
        <position position="380"/>
    </location>
</feature>
<keyword evidence="1" id="KW-0269">Exonuclease</keyword>
<reference evidence="2" key="1">
    <citation type="submission" date="2024-04" db="EMBL/GenBank/DDBJ databases">
        <authorList>
            <consortium name="Molecular Ecology Group"/>
        </authorList>
    </citation>
    <scope>NUCLEOTIDE SEQUENCE</scope>
</reference>
<sequence>MITLTTSKYVLPLTPDVQSICQRFIKRHSLKADRIKKLMKEYKSVFGELVETNAQKKRRLKLEKRGKIPQQKPNETDAELSWIIKNSGNNLKKINSSTKPQVELVDPDKKIFTAKFSSVKIKSSNNQNIKHSFQFSESNPVLHKAEHKITNPSCNLPTIPIDNNNNSNENTLAIDTSHCNQNTSVKSSIIHNNISLSNPNLSSTENTVAKYDVPSNFERLPDIIIKNLPSFPIMGDKQKSFTQLTEVLSISGQNDPKIIKFPSVTKILTQTMPLESKLALEAWKERMIKKLGQEGFEMHQKALLEDGASLHSCIAQSLLGKEYEVPLRIEPVFKSVQHVLEDVHHVKAIETHVAHNKLHYKGVVDCVASYRDENYVIDWKKSDRKKLNLKATYDAPVQIAAYIGAINASNQYPFVIKRGLLVIAYTCGAPATVYELCDNTLQQYWTAWLRRLQEYYFETTSNDDNKSSGQ</sequence>
<keyword evidence="3" id="KW-1185">Reference proteome</keyword>
<dbReference type="PANTHER" id="PTHR31340">
    <property type="entry name" value="MITOCHONDRIAL GENOME MAINTENANCE EXONUCLEASE 1"/>
    <property type="match status" value="1"/>
</dbReference>
<dbReference type="AlphaFoldDB" id="A0AAV2N9C4"/>
<evidence type="ECO:0000313" key="2">
    <source>
        <dbReference type="EMBL" id="CAL1675775.1"/>
    </source>
</evidence>
<dbReference type="EMBL" id="OZ034834">
    <property type="protein sequence ID" value="CAL1675775.1"/>
    <property type="molecule type" value="Genomic_DNA"/>
</dbReference>
<keyword evidence="1" id="KW-0540">Nuclease</keyword>
<evidence type="ECO:0000313" key="3">
    <source>
        <dbReference type="Proteomes" id="UP001497644"/>
    </source>
</evidence>
<comment type="similarity">
    <text evidence="1">Belongs to the MGME1 family.</text>
</comment>
<proteinExistence type="inferred from homology"/>
<accession>A0AAV2N9C4</accession>
<dbReference type="Proteomes" id="UP001497644">
    <property type="component" value="Chromosome 11"/>
</dbReference>
<comment type="subcellular location">
    <subcellularLocation>
        <location evidence="1">Mitochondrion</location>
    </subcellularLocation>
</comment>
<keyword evidence="1" id="KW-0496">Mitochondrion</keyword>
<keyword evidence="1" id="KW-0378">Hydrolase</keyword>
<dbReference type="EC" id="3.1.-.-" evidence="1"/>
<dbReference type="GO" id="GO:0043504">
    <property type="term" value="P:mitochondrial DNA repair"/>
    <property type="evidence" value="ECO:0007669"/>
    <property type="project" value="UniProtKB-UniRule"/>
</dbReference>
<dbReference type="HAMAP" id="MF_03030">
    <property type="entry name" value="MGME1"/>
    <property type="match status" value="1"/>
</dbReference>
<comment type="function">
    <text evidence="1">Metal-dependent single-stranded DNA (ssDNA) exonuclease involved in mitochondrial genome maintenance.</text>
</comment>
<name>A0AAV2N9C4_9HYME</name>
<dbReference type="GO" id="GO:0006264">
    <property type="term" value="P:mitochondrial DNA replication"/>
    <property type="evidence" value="ECO:0007669"/>
    <property type="project" value="TreeGrafter"/>
</dbReference>
<feature type="active site" evidence="1">
    <location>
        <position position="378"/>
    </location>
</feature>